<dbReference type="InterPro" id="IPR008271">
    <property type="entry name" value="Ser/Thr_kinase_AS"/>
</dbReference>
<dbReference type="InterPro" id="IPR011009">
    <property type="entry name" value="Kinase-like_dom_sf"/>
</dbReference>
<protein>
    <recommendedName>
        <fullName evidence="2">non-specific serine/threonine protein kinase</fullName>
        <ecNumber evidence="2">2.7.11.1</ecNumber>
    </recommendedName>
</protein>
<dbReference type="Gene3D" id="1.10.510.10">
    <property type="entry name" value="Transferase(Phosphotransferase) domain 1"/>
    <property type="match status" value="1"/>
</dbReference>
<name>A0A0D3DZX6_BRAOL</name>
<keyword evidence="8" id="KW-0418">Kinase</keyword>
<keyword evidence="4" id="KW-0808">Transferase</keyword>
<dbReference type="FunFam" id="1.10.510.10:FF:001023">
    <property type="entry name" value="Os07g0541700 protein"/>
    <property type="match status" value="1"/>
</dbReference>
<dbReference type="PROSITE" id="PS50011">
    <property type="entry name" value="PROTEIN_KINASE_DOM"/>
    <property type="match status" value="1"/>
</dbReference>
<evidence type="ECO:0000313" key="17">
    <source>
        <dbReference type="EnsemblPlants" id="Bo9g004330.1"/>
    </source>
</evidence>
<evidence type="ECO:0000256" key="6">
    <source>
        <dbReference type="ARBA" id="ARBA00022729"/>
    </source>
</evidence>
<keyword evidence="12" id="KW-0325">Glycoprotein</keyword>
<keyword evidence="3" id="KW-0723">Serine/threonine-protein kinase</keyword>
<evidence type="ECO:0000259" key="16">
    <source>
        <dbReference type="PROSITE" id="PS50011"/>
    </source>
</evidence>
<keyword evidence="11" id="KW-0472">Membrane</keyword>
<keyword evidence="10" id="KW-1133">Transmembrane helix</keyword>
<evidence type="ECO:0000256" key="12">
    <source>
        <dbReference type="ARBA" id="ARBA00023180"/>
    </source>
</evidence>
<dbReference type="Proteomes" id="UP000032141">
    <property type="component" value="Chromosome C9"/>
</dbReference>
<dbReference type="AlphaFoldDB" id="A0A0D3DZX6"/>
<dbReference type="PROSITE" id="PS00108">
    <property type="entry name" value="PROTEIN_KINASE_ST"/>
    <property type="match status" value="1"/>
</dbReference>
<reference evidence="17 18" key="1">
    <citation type="journal article" date="2014" name="Genome Biol.">
        <title>Transcriptome and methylome profiling reveals relics of genome dominance in the mesopolyploid Brassica oleracea.</title>
        <authorList>
            <person name="Parkin I.A."/>
            <person name="Koh C."/>
            <person name="Tang H."/>
            <person name="Robinson S.J."/>
            <person name="Kagale S."/>
            <person name="Clarke W.E."/>
            <person name="Town C.D."/>
            <person name="Nixon J."/>
            <person name="Krishnakumar V."/>
            <person name="Bidwell S.L."/>
            <person name="Denoeud F."/>
            <person name="Belcram H."/>
            <person name="Links M.G."/>
            <person name="Just J."/>
            <person name="Clarke C."/>
            <person name="Bender T."/>
            <person name="Huebert T."/>
            <person name="Mason A.S."/>
            <person name="Pires J.C."/>
            <person name="Barker G."/>
            <person name="Moore J."/>
            <person name="Walley P.G."/>
            <person name="Manoli S."/>
            <person name="Batley J."/>
            <person name="Edwards D."/>
            <person name="Nelson M.N."/>
            <person name="Wang X."/>
            <person name="Paterson A.H."/>
            <person name="King G."/>
            <person name="Bancroft I."/>
            <person name="Chalhoub B."/>
            <person name="Sharpe A.G."/>
        </authorList>
    </citation>
    <scope>NUCLEOTIDE SEQUENCE</scope>
    <source>
        <strain evidence="17 18">cv. TO1000</strain>
    </source>
</reference>
<accession>A0A0D3DZX6</accession>
<evidence type="ECO:0000256" key="4">
    <source>
        <dbReference type="ARBA" id="ARBA00022679"/>
    </source>
</evidence>
<evidence type="ECO:0000256" key="11">
    <source>
        <dbReference type="ARBA" id="ARBA00023136"/>
    </source>
</evidence>
<evidence type="ECO:0000256" key="15">
    <source>
        <dbReference type="SAM" id="SignalP"/>
    </source>
</evidence>
<dbReference type="GO" id="GO:0016020">
    <property type="term" value="C:membrane"/>
    <property type="evidence" value="ECO:0007669"/>
    <property type="project" value="UniProtKB-SubCell"/>
</dbReference>
<keyword evidence="18" id="KW-1185">Reference proteome</keyword>
<evidence type="ECO:0000256" key="7">
    <source>
        <dbReference type="ARBA" id="ARBA00022741"/>
    </source>
</evidence>
<evidence type="ECO:0000256" key="5">
    <source>
        <dbReference type="ARBA" id="ARBA00022692"/>
    </source>
</evidence>
<dbReference type="GO" id="GO:0005524">
    <property type="term" value="F:ATP binding"/>
    <property type="evidence" value="ECO:0007669"/>
    <property type="project" value="UniProtKB-KW"/>
</dbReference>
<dbReference type="Pfam" id="PF00069">
    <property type="entry name" value="Pkinase"/>
    <property type="match status" value="1"/>
</dbReference>
<evidence type="ECO:0000256" key="13">
    <source>
        <dbReference type="ARBA" id="ARBA00047899"/>
    </source>
</evidence>
<evidence type="ECO:0000256" key="8">
    <source>
        <dbReference type="ARBA" id="ARBA00022777"/>
    </source>
</evidence>
<feature type="signal peptide" evidence="15">
    <location>
        <begin position="1"/>
        <end position="18"/>
    </location>
</feature>
<evidence type="ECO:0000256" key="3">
    <source>
        <dbReference type="ARBA" id="ARBA00022527"/>
    </source>
</evidence>
<dbReference type="eggNOG" id="KOG1187">
    <property type="taxonomic scope" value="Eukaryota"/>
</dbReference>
<organism evidence="17 18">
    <name type="scientific">Brassica oleracea var. oleracea</name>
    <dbReference type="NCBI Taxonomy" id="109376"/>
    <lineage>
        <taxon>Eukaryota</taxon>
        <taxon>Viridiplantae</taxon>
        <taxon>Streptophyta</taxon>
        <taxon>Embryophyta</taxon>
        <taxon>Tracheophyta</taxon>
        <taxon>Spermatophyta</taxon>
        <taxon>Magnoliopsida</taxon>
        <taxon>eudicotyledons</taxon>
        <taxon>Gunneridae</taxon>
        <taxon>Pentapetalae</taxon>
        <taxon>rosids</taxon>
        <taxon>malvids</taxon>
        <taxon>Brassicales</taxon>
        <taxon>Brassicaceae</taxon>
        <taxon>Brassiceae</taxon>
        <taxon>Brassica</taxon>
    </lineage>
</organism>
<sequence length="122" mass="13692">MSRTEHLTLTLFLCLVSATKDQYALNLHVGTLYGIALGVARGIEYLHYSCKTRIVHFDIKPQNVLLDENLRPKVSDFGLAKLCEKQESILSLLDTRGTIGYIAPELFSRMYGSESISPVIFL</sequence>
<comment type="catalytic activity">
    <reaction evidence="13">
        <text>L-threonyl-[protein] + ATP = O-phospho-L-threonyl-[protein] + ADP + H(+)</text>
        <dbReference type="Rhea" id="RHEA:46608"/>
        <dbReference type="Rhea" id="RHEA-COMP:11060"/>
        <dbReference type="Rhea" id="RHEA-COMP:11605"/>
        <dbReference type="ChEBI" id="CHEBI:15378"/>
        <dbReference type="ChEBI" id="CHEBI:30013"/>
        <dbReference type="ChEBI" id="CHEBI:30616"/>
        <dbReference type="ChEBI" id="CHEBI:61977"/>
        <dbReference type="ChEBI" id="CHEBI:456216"/>
        <dbReference type="EC" id="2.7.11.1"/>
    </reaction>
</comment>
<dbReference type="GO" id="GO:0004674">
    <property type="term" value="F:protein serine/threonine kinase activity"/>
    <property type="evidence" value="ECO:0007669"/>
    <property type="project" value="UniProtKB-KW"/>
</dbReference>
<keyword evidence="5" id="KW-0812">Transmembrane</keyword>
<feature type="domain" description="Protein kinase" evidence="16">
    <location>
        <begin position="1"/>
        <end position="122"/>
    </location>
</feature>
<feature type="chain" id="PRO_5002260145" description="non-specific serine/threonine protein kinase" evidence="15">
    <location>
        <begin position="19"/>
        <end position="122"/>
    </location>
</feature>
<dbReference type="HOGENOM" id="CLU_2029954_0_0_1"/>
<keyword evidence="6 15" id="KW-0732">Signal</keyword>
<dbReference type="Gramene" id="Bo9g004330.1">
    <property type="protein sequence ID" value="Bo9g004330.1"/>
    <property type="gene ID" value="Bo9g004330"/>
</dbReference>
<dbReference type="InterPro" id="IPR045874">
    <property type="entry name" value="LRK10/LRL21-25-like"/>
</dbReference>
<evidence type="ECO:0000313" key="18">
    <source>
        <dbReference type="Proteomes" id="UP000032141"/>
    </source>
</evidence>
<keyword evidence="9" id="KW-0067">ATP-binding</keyword>
<proteinExistence type="predicted"/>
<reference evidence="17" key="2">
    <citation type="submission" date="2015-03" db="UniProtKB">
        <authorList>
            <consortium name="EnsemblPlants"/>
        </authorList>
    </citation>
    <scope>IDENTIFICATION</scope>
</reference>
<dbReference type="PANTHER" id="PTHR27009">
    <property type="entry name" value="RUST RESISTANCE KINASE LR10-RELATED"/>
    <property type="match status" value="1"/>
</dbReference>
<evidence type="ECO:0000256" key="10">
    <source>
        <dbReference type="ARBA" id="ARBA00022989"/>
    </source>
</evidence>
<evidence type="ECO:0000256" key="14">
    <source>
        <dbReference type="ARBA" id="ARBA00048679"/>
    </source>
</evidence>
<dbReference type="OMA" id="CKKRITH"/>
<dbReference type="SUPFAM" id="SSF56112">
    <property type="entry name" value="Protein kinase-like (PK-like)"/>
    <property type="match status" value="1"/>
</dbReference>
<keyword evidence="7" id="KW-0547">Nucleotide-binding</keyword>
<dbReference type="EnsemblPlants" id="Bo9g004330.1">
    <property type="protein sequence ID" value="Bo9g004330.1"/>
    <property type="gene ID" value="Bo9g004330"/>
</dbReference>
<evidence type="ECO:0000256" key="9">
    <source>
        <dbReference type="ARBA" id="ARBA00022840"/>
    </source>
</evidence>
<evidence type="ECO:0000256" key="1">
    <source>
        <dbReference type="ARBA" id="ARBA00004479"/>
    </source>
</evidence>
<dbReference type="EC" id="2.7.11.1" evidence="2"/>
<evidence type="ECO:0000256" key="2">
    <source>
        <dbReference type="ARBA" id="ARBA00012513"/>
    </source>
</evidence>
<comment type="catalytic activity">
    <reaction evidence="14">
        <text>L-seryl-[protein] + ATP = O-phospho-L-seryl-[protein] + ADP + H(+)</text>
        <dbReference type="Rhea" id="RHEA:17989"/>
        <dbReference type="Rhea" id="RHEA-COMP:9863"/>
        <dbReference type="Rhea" id="RHEA-COMP:11604"/>
        <dbReference type="ChEBI" id="CHEBI:15378"/>
        <dbReference type="ChEBI" id="CHEBI:29999"/>
        <dbReference type="ChEBI" id="CHEBI:30616"/>
        <dbReference type="ChEBI" id="CHEBI:83421"/>
        <dbReference type="ChEBI" id="CHEBI:456216"/>
        <dbReference type="EC" id="2.7.11.1"/>
    </reaction>
</comment>
<comment type="subcellular location">
    <subcellularLocation>
        <location evidence="1">Membrane</location>
        <topology evidence="1">Single-pass type I membrane protein</topology>
    </subcellularLocation>
</comment>
<dbReference type="InterPro" id="IPR000719">
    <property type="entry name" value="Prot_kinase_dom"/>
</dbReference>